<evidence type="ECO:0000259" key="1">
    <source>
        <dbReference type="PROSITE" id="PS50878"/>
    </source>
</evidence>
<dbReference type="InterPro" id="IPR000477">
    <property type="entry name" value="RT_dom"/>
</dbReference>
<reference evidence="2" key="1">
    <citation type="submission" date="2025-05" db="UniProtKB">
        <authorList>
            <consortium name="EnsemblMetazoa"/>
        </authorList>
    </citation>
    <scope>IDENTIFICATION</scope>
</reference>
<dbReference type="Proteomes" id="UP001652700">
    <property type="component" value="Unplaced"/>
</dbReference>
<dbReference type="SUPFAM" id="SSF56672">
    <property type="entry name" value="DNA/RNA polymerases"/>
    <property type="match status" value="1"/>
</dbReference>
<organism evidence="2 3">
    <name type="scientific">Diabrotica virgifera virgifera</name>
    <name type="common">western corn rootworm</name>
    <dbReference type="NCBI Taxonomy" id="50390"/>
    <lineage>
        <taxon>Eukaryota</taxon>
        <taxon>Metazoa</taxon>
        <taxon>Ecdysozoa</taxon>
        <taxon>Arthropoda</taxon>
        <taxon>Hexapoda</taxon>
        <taxon>Insecta</taxon>
        <taxon>Pterygota</taxon>
        <taxon>Neoptera</taxon>
        <taxon>Endopterygota</taxon>
        <taxon>Coleoptera</taxon>
        <taxon>Polyphaga</taxon>
        <taxon>Cucujiformia</taxon>
        <taxon>Chrysomeloidea</taxon>
        <taxon>Chrysomelidae</taxon>
        <taxon>Galerucinae</taxon>
        <taxon>Diabroticina</taxon>
        <taxon>Diabroticites</taxon>
        <taxon>Diabrotica</taxon>
    </lineage>
</organism>
<accession>A0ABM5KFH6</accession>
<proteinExistence type="predicted"/>
<dbReference type="EnsemblMetazoa" id="XM_050652995.1">
    <property type="protein sequence ID" value="XP_050508952.1"/>
    <property type="gene ID" value="LOC114337154"/>
</dbReference>
<keyword evidence="3" id="KW-1185">Reference proteome</keyword>
<dbReference type="Pfam" id="PF00078">
    <property type="entry name" value="RVT_1"/>
    <property type="match status" value="1"/>
</dbReference>
<evidence type="ECO:0000313" key="3">
    <source>
        <dbReference type="Proteomes" id="UP001652700"/>
    </source>
</evidence>
<dbReference type="SUPFAM" id="SSF56219">
    <property type="entry name" value="DNase I-like"/>
    <property type="match status" value="1"/>
</dbReference>
<evidence type="ECO:0000313" key="2">
    <source>
        <dbReference type="EnsemblMetazoa" id="XP_050508952.1"/>
    </source>
</evidence>
<dbReference type="PANTHER" id="PTHR47510:SF3">
    <property type="entry name" value="ENDO_EXONUCLEASE_PHOSPHATASE DOMAIN-CONTAINING PROTEIN"/>
    <property type="match status" value="1"/>
</dbReference>
<name>A0ABM5KFH6_DIAVI</name>
<dbReference type="PROSITE" id="PS50878">
    <property type="entry name" value="RT_POL"/>
    <property type="match status" value="1"/>
</dbReference>
<dbReference type="InterPro" id="IPR036691">
    <property type="entry name" value="Endo/exonu/phosph_ase_sf"/>
</dbReference>
<dbReference type="PANTHER" id="PTHR47510">
    <property type="entry name" value="REVERSE TRANSCRIPTASE DOMAIN-CONTAINING PROTEIN"/>
    <property type="match status" value="1"/>
</dbReference>
<protein>
    <recommendedName>
        <fullName evidence="1">Reverse transcriptase domain-containing protein</fullName>
    </recommendedName>
</protein>
<dbReference type="InterPro" id="IPR043502">
    <property type="entry name" value="DNA/RNA_pol_sf"/>
</dbReference>
<feature type="domain" description="Reverse transcriptase" evidence="1">
    <location>
        <begin position="445"/>
        <end position="621"/>
    </location>
</feature>
<sequence>MTATEHVNIRFRILFVGCHKLEGYEIIYNQGNINKNDGTVLYFKNYLDHCTKIIEVGEHKVIQMLVTCNNNKKILITALYRPPSTNVEHFVSHLKEYLEQTKSCHADCHILVGDININILENNDNANDYLNTLSEYNFNSLINKPTRLNNCLDHVFVKFKSKDPINDCKAAVLDTNITYHKATVVTVPLNIINNLPNRKKEILNYNNLKLDIKDFDWTEYYNLKDINDLTEYLIKILTSYINKHTDTIKIKRYNFKRKKWITAGLVNSINKKNKLYKQHINMPGNKEIKETYIRYRKHLNIVIKAAKKDYFRQEIIKNNKCSKNLWKIVNNCNNEQNNTKKFKEIVTENSQSLTNIDEIAEEFNDYFSTVGEKYAQKIIKPLSQPPKRCTTLNSFFLADVNENDIKIIINSLKSNKAPGMDNIKSEVLKELGHILTRPITHLVNSNFAVGKWPAQLKQTVVVPIHKKGDPKLTKNYRPISIISSLCKILEKALKNQLVKYLEKFKLISNKQYGFREGFSTENAISYLSNKIYNLVDNNIPTACVFLDLAKAFDTVSHTQLLDTLIDTGIRGKAYNLMDSYLKDRQQVVRIEGTQSSTRNINFGIPQGTVLGPILFIIYIYK</sequence>
<dbReference type="GeneID" id="114337154"/>
<dbReference type="RefSeq" id="XP_050508952.1">
    <property type="nucleotide sequence ID" value="XM_050652995.1"/>
</dbReference>
<dbReference type="Gene3D" id="3.60.10.10">
    <property type="entry name" value="Endonuclease/exonuclease/phosphatase"/>
    <property type="match status" value="1"/>
</dbReference>
<dbReference type="CDD" id="cd01650">
    <property type="entry name" value="RT_nLTR_like"/>
    <property type="match status" value="1"/>
</dbReference>